<dbReference type="GO" id="GO:0005524">
    <property type="term" value="F:ATP binding"/>
    <property type="evidence" value="ECO:0007669"/>
    <property type="project" value="UniProtKB-KW"/>
</dbReference>
<dbReference type="Proteomes" id="UP000324800">
    <property type="component" value="Unassembled WGS sequence"/>
</dbReference>
<protein>
    <recommendedName>
        <fullName evidence="1">non-specific serine/threonine protein kinase</fullName>
        <ecNumber evidence="1">2.7.11.1</ecNumber>
    </recommendedName>
</protein>
<dbReference type="SUPFAM" id="SSF56112">
    <property type="entry name" value="Protein kinase-like (PK-like)"/>
    <property type="match status" value="1"/>
</dbReference>
<accession>A0A5J4TJN5</accession>
<dbReference type="InterPro" id="IPR051131">
    <property type="entry name" value="NEK_Ser/Thr_kinase_NIMA"/>
</dbReference>
<evidence type="ECO:0000259" key="9">
    <source>
        <dbReference type="PROSITE" id="PS50011"/>
    </source>
</evidence>
<dbReference type="PANTHER" id="PTHR44899">
    <property type="entry name" value="CAMK FAMILY PROTEIN KINASE"/>
    <property type="match status" value="1"/>
</dbReference>
<dbReference type="SMART" id="SM00220">
    <property type="entry name" value="S_TKc"/>
    <property type="match status" value="1"/>
</dbReference>
<dbReference type="EMBL" id="SNRW01029767">
    <property type="protein sequence ID" value="KAA6358498.1"/>
    <property type="molecule type" value="Genomic_DNA"/>
</dbReference>
<evidence type="ECO:0000256" key="6">
    <source>
        <dbReference type="ARBA" id="ARBA00022840"/>
    </source>
</evidence>
<evidence type="ECO:0000256" key="2">
    <source>
        <dbReference type="ARBA" id="ARBA00022527"/>
    </source>
</evidence>
<feature type="non-terminal residue" evidence="10">
    <location>
        <position position="1"/>
    </location>
</feature>
<dbReference type="InterPro" id="IPR000719">
    <property type="entry name" value="Prot_kinase_dom"/>
</dbReference>
<evidence type="ECO:0000256" key="4">
    <source>
        <dbReference type="ARBA" id="ARBA00022741"/>
    </source>
</evidence>
<keyword evidence="3" id="KW-0808">Transferase</keyword>
<dbReference type="PROSITE" id="PS50011">
    <property type="entry name" value="PROTEIN_KINASE_DOM"/>
    <property type="match status" value="1"/>
</dbReference>
<evidence type="ECO:0000313" key="10">
    <source>
        <dbReference type="EMBL" id="KAA6358498.1"/>
    </source>
</evidence>
<comment type="catalytic activity">
    <reaction evidence="7">
        <text>L-threonyl-[protein] + ATP = O-phospho-L-threonyl-[protein] + ADP + H(+)</text>
        <dbReference type="Rhea" id="RHEA:46608"/>
        <dbReference type="Rhea" id="RHEA-COMP:11060"/>
        <dbReference type="Rhea" id="RHEA-COMP:11605"/>
        <dbReference type="ChEBI" id="CHEBI:15378"/>
        <dbReference type="ChEBI" id="CHEBI:30013"/>
        <dbReference type="ChEBI" id="CHEBI:30616"/>
        <dbReference type="ChEBI" id="CHEBI:61977"/>
        <dbReference type="ChEBI" id="CHEBI:456216"/>
        <dbReference type="EC" id="2.7.11.1"/>
    </reaction>
</comment>
<keyword evidence="6" id="KW-0067">ATP-binding</keyword>
<dbReference type="GO" id="GO:0004674">
    <property type="term" value="F:protein serine/threonine kinase activity"/>
    <property type="evidence" value="ECO:0007669"/>
    <property type="project" value="UniProtKB-KW"/>
</dbReference>
<dbReference type="InterPro" id="IPR008271">
    <property type="entry name" value="Ser/Thr_kinase_AS"/>
</dbReference>
<evidence type="ECO:0000256" key="7">
    <source>
        <dbReference type="ARBA" id="ARBA00047899"/>
    </source>
</evidence>
<dbReference type="AlphaFoldDB" id="A0A5J4TJN5"/>
<keyword evidence="5 10" id="KW-0418">Kinase</keyword>
<dbReference type="OrthoDB" id="10252171at2759"/>
<dbReference type="EC" id="2.7.11.1" evidence="1"/>
<keyword evidence="4" id="KW-0547">Nucleotide-binding</keyword>
<dbReference type="Gene3D" id="1.10.510.10">
    <property type="entry name" value="Transferase(Phosphotransferase) domain 1"/>
    <property type="match status" value="1"/>
</dbReference>
<name>A0A5J4TJN5_9EUKA</name>
<evidence type="ECO:0000256" key="8">
    <source>
        <dbReference type="ARBA" id="ARBA00048679"/>
    </source>
</evidence>
<proteinExistence type="predicted"/>
<gene>
    <name evidence="10" type="ORF">EZS28_045975</name>
</gene>
<evidence type="ECO:0000256" key="1">
    <source>
        <dbReference type="ARBA" id="ARBA00012513"/>
    </source>
</evidence>
<comment type="catalytic activity">
    <reaction evidence="8">
        <text>L-seryl-[protein] + ATP = O-phospho-L-seryl-[protein] + ADP + H(+)</text>
        <dbReference type="Rhea" id="RHEA:17989"/>
        <dbReference type="Rhea" id="RHEA-COMP:9863"/>
        <dbReference type="Rhea" id="RHEA-COMP:11604"/>
        <dbReference type="ChEBI" id="CHEBI:15378"/>
        <dbReference type="ChEBI" id="CHEBI:29999"/>
        <dbReference type="ChEBI" id="CHEBI:30616"/>
        <dbReference type="ChEBI" id="CHEBI:83421"/>
        <dbReference type="ChEBI" id="CHEBI:456216"/>
        <dbReference type="EC" id="2.7.11.1"/>
    </reaction>
</comment>
<sequence>TIVTELSSGAFGRIILASLRATQELFIIKRVPYVNPDKKKQADDEVALLKLAQSKYTVRLIEQFVDRIDLCIVMEYCTGGNLRQFIDKMKTWSSRDRKIRTYRFVFQILTALDHLHSLGIIHRDMKPENVFVDKDGNAKTGDYGLAQKLQDKTYLRAAGTRIYAPPEAHRQNKMTTASDIYSVGVIALEMLTARHPFEGKTIDETINNIVKGKMWPLPDYINKDFQQMIMDMLDL</sequence>
<dbReference type="Pfam" id="PF00069">
    <property type="entry name" value="Pkinase"/>
    <property type="match status" value="1"/>
</dbReference>
<feature type="non-terminal residue" evidence="10">
    <location>
        <position position="235"/>
    </location>
</feature>
<keyword evidence="2" id="KW-0723">Serine/threonine-protein kinase</keyword>
<evidence type="ECO:0000256" key="3">
    <source>
        <dbReference type="ARBA" id="ARBA00022679"/>
    </source>
</evidence>
<dbReference type="InterPro" id="IPR011009">
    <property type="entry name" value="Kinase-like_dom_sf"/>
</dbReference>
<feature type="domain" description="Protein kinase" evidence="9">
    <location>
        <begin position="1"/>
        <end position="235"/>
    </location>
</feature>
<reference evidence="10 11" key="1">
    <citation type="submission" date="2019-03" db="EMBL/GenBank/DDBJ databases">
        <title>Single cell metagenomics reveals metabolic interactions within the superorganism composed of flagellate Streblomastix strix and complex community of Bacteroidetes bacteria on its surface.</title>
        <authorList>
            <person name="Treitli S.C."/>
            <person name="Kolisko M."/>
            <person name="Husnik F."/>
            <person name="Keeling P."/>
            <person name="Hampl V."/>
        </authorList>
    </citation>
    <scope>NUCLEOTIDE SEQUENCE [LARGE SCALE GENOMIC DNA]</scope>
    <source>
        <strain evidence="10">ST1C</strain>
    </source>
</reference>
<organism evidence="10 11">
    <name type="scientific">Streblomastix strix</name>
    <dbReference type="NCBI Taxonomy" id="222440"/>
    <lineage>
        <taxon>Eukaryota</taxon>
        <taxon>Metamonada</taxon>
        <taxon>Preaxostyla</taxon>
        <taxon>Oxymonadida</taxon>
        <taxon>Streblomastigidae</taxon>
        <taxon>Streblomastix</taxon>
    </lineage>
</organism>
<evidence type="ECO:0000313" key="11">
    <source>
        <dbReference type="Proteomes" id="UP000324800"/>
    </source>
</evidence>
<comment type="caution">
    <text evidence="10">The sequence shown here is derived from an EMBL/GenBank/DDBJ whole genome shotgun (WGS) entry which is preliminary data.</text>
</comment>
<evidence type="ECO:0000256" key="5">
    <source>
        <dbReference type="ARBA" id="ARBA00022777"/>
    </source>
</evidence>
<dbReference type="PIRSF" id="PIRSF000654">
    <property type="entry name" value="Integrin-linked_kinase"/>
    <property type="match status" value="1"/>
</dbReference>
<dbReference type="PANTHER" id="PTHR44899:SF3">
    <property type="entry name" value="SERINE_THREONINE-PROTEIN KINASE NEK1"/>
    <property type="match status" value="1"/>
</dbReference>
<dbReference type="PROSITE" id="PS00108">
    <property type="entry name" value="PROTEIN_KINASE_ST"/>
    <property type="match status" value="1"/>
</dbReference>